<dbReference type="InParanoid" id="A0A6P6XX85"/>
<dbReference type="Proteomes" id="UP000515146">
    <property type="component" value="Unplaced"/>
</dbReference>
<protein>
    <submittedName>
        <fullName evidence="2">Uncharacterized protein LOC113791865</fullName>
    </submittedName>
</protein>
<dbReference type="RefSeq" id="XP_027197506.1">
    <property type="nucleotide sequence ID" value="XM_027341705.1"/>
</dbReference>
<reference evidence="2" key="1">
    <citation type="submission" date="2025-08" db="UniProtKB">
        <authorList>
            <consortium name="RefSeq"/>
        </authorList>
    </citation>
    <scope>IDENTIFICATION</scope>
    <source>
        <strain evidence="2">Airmid</strain>
    </source>
</reference>
<gene>
    <name evidence="2" type="primary">LOC113791865</name>
</gene>
<proteinExistence type="predicted"/>
<evidence type="ECO:0000313" key="2">
    <source>
        <dbReference type="RefSeq" id="XP_027197506.1"/>
    </source>
</evidence>
<keyword evidence="1" id="KW-1185">Reference proteome</keyword>
<evidence type="ECO:0000313" key="1">
    <source>
        <dbReference type="Proteomes" id="UP000515146"/>
    </source>
</evidence>
<dbReference type="AlphaFoldDB" id="A0A6P6XX85"/>
<sequence>MNFSDIVYKNIMANIMTSIAIFMVLFSGTLAQSLFVDYNDYSCGSSQNETNELIQEFKIFKKNINGNENFKKINDFIEKARLFRDNAAKQMLEIDQQLLTLNVIQISQRIKLEQNKIQCEKLTKFSELLSMQLLAYEVGMFEFAEEIDPNIDFDRKMKNFLDETSRLFNLAEFEKLEKKFRNATSIEKLKNYIDGELVALNDYINEFLKDIIMSEFTVQSRYYLNFSIEDQVQIDSTLMTFSALKILLNDLKDYLEHLDN</sequence>
<organism evidence="1 2">
    <name type="scientific">Dermatophagoides pteronyssinus</name>
    <name type="common">European house dust mite</name>
    <dbReference type="NCBI Taxonomy" id="6956"/>
    <lineage>
        <taxon>Eukaryota</taxon>
        <taxon>Metazoa</taxon>
        <taxon>Ecdysozoa</taxon>
        <taxon>Arthropoda</taxon>
        <taxon>Chelicerata</taxon>
        <taxon>Arachnida</taxon>
        <taxon>Acari</taxon>
        <taxon>Acariformes</taxon>
        <taxon>Sarcoptiformes</taxon>
        <taxon>Astigmata</taxon>
        <taxon>Psoroptidia</taxon>
        <taxon>Analgoidea</taxon>
        <taxon>Pyroglyphidae</taxon>
        <taxon>Dermatophagoidinae</taxon>
        <taxon>Dermatophagoides</taxon>
    </lineage>
</organism>
<accession>A0A6P6XX85</accession>
<dbReference type="OrthoDB" id="6511681at2759"/>
<dbReference type="KEGG" id="dpte:113791865"/>
<name>A0A6P6XX85_DERPT</name>